<accession>A0AAD2FD62</accession>
<feature type="compositionally biased region" description="Basic and acidic residues" evidence="1">
    <location>
        <begin position="47"/>
        <end position="56"/>
    </location>
</feature>
<reference evidence="2" key="1">
    <citation type="submission" date="2023-08" db="EMBL/GenBank/DDBJ databases">
        <authorList>
            <person name="Audoor S."/>
            <person name="Bilcke G."/>
        </authorList>
    </citation>
    <scope>NUCLEOTIDE SEQUENCE</scope>
</reference>
<evidence type="ECO:0000256" key="1">
    <source>
        <dbReference type="SAM" id="MobiDB-lite"/>
    </source>
</evidence>
<dbReference type="AlphaFoldDB" id="A0AAD2FD62"/>
<proteinExistence type="predicted"/>
<feature type="region of interest" description="Disordered" evidence="1">
    <location>
        <begin position="1"/>
        <end position="59"/>
    </location>
</feature>
<dbReference type="Proteomes" id="UP001295423">
    <property type="component" value="Unassembled WGS sequence"/>
</dbReference>
<evidence type="ECO:0000313" key="2">
    <source>
        <dbReference type="EMBL" id="CAJ1928852.1"/>
    </source>
</evidence>
<sequence>MAGNSNKGKPTPKGSAKNPYAKQNMKPSPLANKSDVLKGLGLQETKSPNKELKQTKVDAISGLEGESAVRTARGILTLIHDNISGFIIPLEPEELFWTRDCVFSEIIGNRKAVERLLEKYSGKEDNDNDPQDLEDDWFANNIKTI</sequence>
<keyword evidence="3" id="KW-1185">Reference proteome</keyword>
<comment type="caution">
    <text evidence="2">The sequence shown here is derived from an EMBL/GenBank/DDBJ whole genome shotgun (WGS) entry which is preliminary data.</text>
</comment>
<gene>
    <name evidence="2" type="ORF">CYCCA115_LOCUS1559</name>
</gene>
<protein>
    <submittedName>
        <fullName evidence="2">Uncharacterized protein</fullName>
    </submittedName>
</protein>
<dbReference type="EMBL" id="CAKOGP040000060">
    <property type="protein sequence ID" value="CAJ1928852.1"/>
    <property type="molecule type" value="Genomic_DNA"/>
</dbReference>
<evidence type="ECO:0000313" key="3">
    <source>
        <dbReference type="Proteomes" id="UP001295423"/>
    </source>
</evidence>
<organism evidence="2 3">
    <name type="scientific">Cylindrotheca closterium</name>
    <dbReference type="NCBI Taxonomy" id="2856"/>
    <lineage>
        <taxon>Eukaryota</taxon>
        <taxon>Sar</taxon>
        <taxon>Stramenopiles</taxon>
        <taxon>Ochrophyta</taxon>
        <taxon>Bacillariophyta</taxon>
        <taxon>Bacillariophyceae</taxon>
        <taxon>Bacillariophycidae</taxon>
        <taxon>Bacillariales</taxon>
        <taxon>Bacillariaceae</taxon>
        <taxon>Cylindrotheca</taxon>
    </lineage>
</organism>
<name>A0AAD2FD62_9STRA</name>